<proteinExistence type="predicted"/>
<name>A0ABU7I949_9SPHI</name>
<gene>
    <name evidence="2" type="ORF">VRU48_12370</name>
</gene>
<keyword evidence="1" id="KW-0812">Transmembrane</keyword>
<dbReference type="EMBL" id="JAZDQT010000002">
    <property type="protein sequence ID" value="MEE1945907.1"/>
    <property type="molecule type" value="Genomic_DNA"/>
</dbReference>
<evidence type="ECO:0000256" key="1">
    <source>
        <dbReference type="SAM" id="Phobius"/>
    </source>
</evidence>
<dbReference type="Proteomes" id="UP001336835">
    <property type="component" value="Unassembled WGS sequence"/>
</dbReference>
<comment type="caution">
    <text evidence="2">The sequence shown here is derived from an EMBL/GenBank/DDBJ whole genome shotgun (WGS) entry which is preliminary data.</text>
</comment>
<dbReference type="RefSeq" id="WP_330108226.1">
    <property type="nucleotide sequence ID" value="NZ_JAZDQT010000002.1"/>
</dbReference>
<keyword evidence="1" id="KW-0472">Membrane</keyword>
<keyword evidence="3" id="KW-1185">Reference proteome</keyword>
<feature type="transmembrane region" description="Helical" evidence="1">
    <location>
        <begin position="12"/>
        <end position="32"/>
    </location>
</feature>
<evidence type="ECO:0008006" key="4">
    <source>
        <dbReference type="Google" id="ProtNLM"/>
    </source>
</evidence>
<evidence type="ECO:0000313" key="3">
    <source>
        <dbReference type="Proteomes" id="UP001336835"/>
    </source>
</evidence>
<keyword evidence="1" id="KW-1133">Transmembrane helix</keyword>
<organism evidence="2 3">
    <name type="scientific">Pedobacter albus</name>
    <dbReference type="NCBI Taxonomy" id="3113905"/>
    <lineage>
        <taxon>Bacteria</taxon>
        <taxon>Pseudomonadati</taxon>
        <taxon>Bacteroidota</taxon>
        <taxon>Sphingobacteriia</taxon>
        <taxon>Sphingobacteriales</taxon>
        <taxon>Sphingobacteriaceae</taxon>
        <taxon>Pedobacter</taxon>
    </lineage>
</organism>
<evidence type="ECO:0000313" key="2">
    <source>
        <dbReference type="EMBL" id="MEE1945907.1"/>
    </source>
</evidence>
<reference evidence="2 3" key="1">
    <citation type="submission" date="2024-01" db="EMBL/GenBank/DDBJ databases">
        <title>Pedobacter sp. nov., isolated from fresh soil.</title>
        <authorList>
            <person name="Le N.T.T."/>
        </authorList>
    </citation>
    <scope>NUCLEOTIDE SEQUENCE [LARGE SCALE GENOMIC DNA]</scope>
    <source>
        <strain evidence="2 3">KR3-3</strain>
    </source>
</reference>
<protein>
    <recommendedName>
        <fullName evidence="4">Prepilin-type N-terminal cleavage/methylation domain-containing protein</fullName>
    </recommendedName>
</protein>
<accession>A0ABU7I949</accession>
<sequence>MKIKAYTLLEVTIAMLLSAICITICYSAYSIIAKYYAGFQQKNQTADVVLTLKHVLERDFLKSNIVLKNEEGVELQQDSSKIYYIFSPDAVLRKLDELHTDTFKLKPSEVGFFFEGREVLEPDTIDELRFKMNLDQRIQVPIQLNKTYSAQNLFN</sequence>